<dbReference type="AlphaFoldDB" id="A0AA86SZJ0"/>
<sequence>MSTNYGAKSAFITERETEKDGDICKSLILSPVKGVLGWGPRKLRSKSPNKPINWASSTTRAIRWAPTELNQ</sequence>
<name>A0AA86SZJ0_9FABA</name>
<proteinExistence type="predicted"/>
<dbReference type="Proteomes" id="UP001189624">
    <property type="component" value="Chromosome 9"/>
</dbReference>
<reference evidence="1" key="1">
    <citation type="submission" date="2023-10" db="EMBL/GenBank/DDBJ databases">
        <authorList>
            <person name="Domelevo Entfellner J.-B."/>
        </authorList>
    </citation>
    <scope>NUCLEOTIDE SEQUENCE</scope>
</reference>
<evidence type="ECO:0000313" key="1">
    <source>
        <dbReference type="EMBL" id="CAJ1973849.1"/>
    </source>
</evidence>
<accession>A0AA86SZJ0</accession>
<gene>
    <name evidence="1" type="ORF">AYBTSS11_LOCUS25916</name>
</gene>
<protein>
    <submittedName>
        <fullName evidence="1">Uncharacterized protein</fullName>
    </submittedName>
</protein>
<dbReference type="EMBL" id="OY731406">
    <property type="protein sequence ID" value="CAJ1973849.1"/>
    <property type="molecule type" value="Genomic_DNA"/>
</dbReference>
<organism evidence="1 2">
    <name type="scientific">Sphenostylis stenocarpa</name>
    <dbReference type="NCBI Taxonomy" id="92480"/>
    <lineage>
        <taxon>Eukaryota</taxon>
        <taxon>Viridiplantae</taxon>
        <taxon>Streptophyta</taxon>
        <taxon>Embryophyta</taxon>
        <taxon>Tracheophyta</taxon>
        <taxon>Spermatophyta</taxon>
        <taxon>Magnoliopsida</taxon>
        <taxon>eudicotyledons</taxon>
        <taxon>Gunneridae</taxon>
        <taxon>Pentapetalae</taxon>
        <taxon>rosids</taxon>
        <taxon>fabids</taxon>
        <taxon>Fabales</taxon>
        <taxon>Fabaceae</taxon>
        <taxon>Papilionoideae</taxon>
        <taxon>50 kb inversion clade</taxon>
        <taxon>NPAAA clade</taxon>
        <taxon>indigoferoid/millettioid clade</taxon>
        <taxon>Phaseoleae</taxon>
        <taxon>Sphenostylis</taxon>
    </lineage>
</organism>
<keyword evidence="2" id="KW-1185">Reference proteome</keyword>
<evidence type="ECO:0000313" key="2">
    <source>
        <dbReference type="Proteomes" id="UP001189624"/>
    </source>
</evidence>
<dbReference type="Gramene" id="rna-AYBTSS11_LOCUS25916">
    <property type="protein sequence ID" value="CAJ1973849.1"/>
    <property type="gene ID" value="gene-AYBTSS11_LOCUS25916"/>
</dbReference>